<feature type="compositionally biased region" description="Gly residues" evidence="1">
    <location>
        <begin position="36"/>
        <end position="48"/>
    </location>
</feature>
<gene>
    <name evidence="2" type="ORF">G6N73_29245</name>
</gene>
<evidence type="ECO:0000313" key="3">
    <source>
        <dbReference type="Proteomes" id="UP001642900"/>
    </source>
</evidence>
<feature type="compositionally biased region" description="Basic and acidic residues" evidence="1">
    <location>
        <begin position="19"/>
        <end position="32"/>
    </location>
</feature>
<dbReference type="AlphaFoldDB" id="A0A6G4WJZ4"/>
<sequence>MPNPNRNKKGKKGGGPPEQSDKDMNDLRRQEQAECGGTGGQDTFGQAGGEKLRDKQQRGGQADNTRQ</sequence>
<evidence type="ECO:0000256" key="1">
    <source>
        <dbReference type="SAM" id="MobiDB-lite"/>
    </source>
</evidence>
<dbReference type="Proteomes" id="UP001642900">
    <property type="component" value="Unassembled WGS sequence"/>
</dbReference>
<accession>A0A6G4WJZ4</accession>
<reference evidence="2 3" key="1">
    <citation type="submission" date="2020-02" db="EMBL/GenBank/DDBJ databases">
        <title>Genome sequence of strain CCNWXJ40-4.</title>
        <authorList>
            <person name="Gao J."/>
            <person name="Sun J."/>
        </authorList>
    </citation>
    <scope>NUCLEOTIDE SEQUENCE [LARGE SCALE GENOMIC DNA]</scope>
    <source>
        <strain evidence="2 3">CCNWXJ 40-4</strain>
    </source>
</reference>
<feature type="compositionally biased region" description="Basic residues" evidence="1">
    <location>
        <begin position="1"/>
        <end position="12"/>
    </location>
</feature>
<comment type="caution">
    <text evidence="2">The sequence shown here is derived from an EMBL/GenBank/DDBJ whole genome shotgun (WGS) entry which is preliminary data.</text>
</comment>
<dbReference type="EMBL" id="JAAKZF010000081">
    <property type="protein sequence ID" value="NGO55125.1"/>
    <property type="molecule type" value="Genomic_DNA"/>
</dbReference>
<keyword evidence="3" id="KW-1185">Reference proteome</keyword>
<protein>
    <submittedName>
        <fullName evidence="2">Uncharacterized protein</fullName>
    </submittedName>
</protein>
<proteinExistence type="predicted"/>
<feature type="region of interest" description="Disordered" evidence="1">
    <location>
        <begin position="1"/>
        <end position="67"/>
    </location>
</feature>
<feature type="compositionally biased region" description="Polar residues" evidence="1">
    <location>
        <begin position="58"/>
        <end position="67"/>
    </location>
</feature>
<evidence type="ECO:0000313" key="2">
    <source>
        <dbReference type="EMBL" id="NGO55125.1"/>
    </source>
</evidence>
<organism evidence="2 3">
    <name type="scientific">Allomesorhizobium camelthorni</name>
    <dbReference type="NCBI Taxonomy" id="475069"/>
    <lineage>
        <taxon>Bacteria</taxon>
        <taxon>Pseudomonadati</taxon>
        <taxon>Pseudomonadota</taxon>
        <taxon>Alphaproteobacteria</taxon>
        <taxon>Hyphomicrobiales</taxon>
        <taxon>Phyllobacteriaceae</taxon>
        <taxon>Allomesorhizobium</taxon>
    </lineage>
</organism>
<dbReference type="RefSeq" id="WP_165033486.1">
    <property type="nucleotide sequence ID" value="NZ_JAAKZF010000081.1"/>
</dbReference>
<name>A0A6G4WJZ4_9HYPH</name>